<comment type="caution">
    <text evidence="2">The sequence shown here is derived from an EMBL/GenBank/DDBJ whole genome shotgun (WGS) entry which is preliminary data.</text>
</comment>
<keyword evidence="3" id="KW-1185">Reference proteome</keyword>
<evidence type="ECO:0000313" key="2">
    <source>
        <dbReference type="EMBL" id="MBN2965420.1"/>
    </source>
</evidence>
<gene>
    <name evidence="2" type="ORF">JWV37_11560</name>
</gene>
<dbReference type="RefSeq" id="WP_205459981.1">
    <property type="nucleotide sequence ID" value="NZ_JAFHKK010000037.1"/>
</dbReference>
<accession>A0ABS2WUY1</accession>
<feature type="transmembrane region" description="Helical" evidence="1">
    <location>
        <begin position="57"/>
        <end position="75"/>
    </location>
</feature>
<protein>
    <recommendedName>
        <fullName evidence="4">Phage abortive infection protein</fullName>
    </recommendedName>
</protein>
<feature type="transmembrane region" description="Helical" evidence="1">
    <location>
        <begin position="20"/>
        <end position="37"/>
    </location>
</feature>
<sequence length="265" mass="30661">MAKEKINELTSDYKSYNRAVNVLFFIACFMVLVLLFLKLFPEESISKIFAPLVDSGLISPFFIAISALLASSSVMKSITSSQLLHEENKIVDKSKFYLEKSLEELKNIHSLLQDKNNNKVTWILASRVIKLTEELANKITEEHHKKVFNLQKYQIQHKLREAFKWKENDGFPLSFYAGLKNWETCRDSDALAEIKNVIINNQLNEESIIVIFDFLKFPDNYTDPLDDVKAPRTDEEIEEWRRNGGISNINTCAWIYLKNKAKSVS</sequence>
<dbReference type="EMBL" id="JAFHKK010000037">
    <property type="protein sequence ID" value="MBN2965420.1"/>
    <property type="molecule type" value="Genomic_DNA"/>
</dbReference>
<proteinExistence type="predicted"/>
<keyword evidence="1" id="KW-0472">Membrane</keyword>
<keyword evidence="1" id="KW-1133">Transmembrane helix</keyword>
<keyword evidence="1" id="KW-0812">Transmembrane</keyword>
<dbReference type="Proteomes" id="UP000703590">
    <property type="component" value="Unassembled WGS sequence"/>
</dbReference>
<evidence type="ECO:0000256" key="1">
    <source>
        <dbReference type="SAM" id="Phobius"/>
    </source>
</evidence>
<evidence type="ECO:0008006" key="4">
    <source>
        <dbReference type="Google" id="ProtNLM"/>
    </source>
</evidence>
<reference evidence="2" key="1">
    <citation type="submission" date="2021-02" db="EMBL/GenBank/DDBJ databases">
        <title>Sulfurospirillum tamanensis sp. nov.</title>
        <authorList>
            <person name="Frolova A."/>
            <person name="Merkel A."/>
            <person name="Slobodkin A."/>
        </authorList>
    </citation>
    <scope>NUCLEOTIDE SEQUENCE</scope>
    <source>
        <strain evidence="2">T05b</strain>
    </source>
</reference>
<reference evidence="2" key="2">
    <citation type="submission" date="2021-02" db="EMBL/GenBank/DDBJ databases">
        <authorList>
            <person name="Merkel A.Y."/>
        </authorList>
    </citation>
    <scope>NUCLEOTIDE SEQUENCE</scope>
    <source>
        <strain evidence="2">T05b</strain>
    </source>
</reference>
<organism evidence="2 3">
    <name type="scientific">Sulfurospirillum tamanense</name>
    <dbReference type="NCBI Taxonomy" id="2813362"/>
    <lineage>
        <taxon>Bacteria</taxon>
        <taxon>Pseudomonadati</taxon>
        <taxon>Campylobacterota</taxon>
        <taxon>Epsilonproteobacteria</taxon>
        <taxon>Campylobacterales</taxon>
        <taxon>Sulfurospirillaceae</taxon>
        <taxon>Sulfurospirillum</taxon>
    </lineage>
</organism>
<evidence type="ECO:0000313" key="3">
    <source>
        <dbReference type="Proteomes" id="UP000703590"/>
    </source>
</evidence>
<name>A0ABS2WUY1_9BACT</name>